<feature type="chain" id="PRO_5045455304" evidence="1">
    <location>
        <begin position="26"/>
        <end position="210"/>
    </location>
</feature>
<sequence>MYRRSFLTAALGAAVAAAVPTPAMSLTTTWSWTVQTLEAFTDTLIPGAKRYPGDIAVAGSAPGPGGADAGYLALLTDPAVGTSHLLGTVAGLLNVRATAYALNKGIILPSLYPPFVGLAFRHRTAVVHAAFGLSDPDRDLWVIMALLSSLSFDAAVHLHTRTALQQHHPGLRWLGFPDPGADGLWRYPEHSYRRVLADLHPGTSSGGNPA</sequence>
<proteinExistence type="predicted"/>
<dbReference type="EMBL" id="JBHLTC010000020">
    <property type="protein sequence ID" value="MFC0626024.1"/>
    <property type="molecule type" value="Genomic_DNA"/>
</dbReference>
<keyword evidence="1" id="KW-0732">Signal</keyword>
<dbReference type="RefSeq" id="WP_380049057.1">
    <property type="nucleotide sequence ID" value="NZ_JBHLTC010000020.1"/>
</dbReference>
<reference evidence="2 3" key="1">
    <citation type="submission" date="2024-09" db="EMBL/GenBank/DDBJ databases">
        <authorList>
            <person name="Sun Q."/>
            <person name="Mori K."/>
        </authorList>
    </citation>
    <scope>NUCLEOTIDE SEQUENCE [LARGE SCALE GENOMIC DNA]</scope>
    <source>
        <strain evidence="2 3">CGMCC 1.15906</strain>
    </source>
</reference>
<gene>
    <name evidence="2" type="ORF">ACFFGN_18235</name>
</gene>
<evidence type="ECO:0000313" key="3">
    <source>
        <dbReference type="Proteomes" id="UP001589890"/>
    </source>
</evidence>
<evidence type="ECO:0000256" key="1">
    <source>
        <dbReference type="SAM" id="SignalP"/>
    </source>
</evidence>
<comment type="caution">
    <text evidence="2">The sequence shown here is derived from an EMBL/GenBank/DDBJ whole genome shotgun (WGS) entry which is preliminary data.</text>
</comment>
<keyword evidence="3" id="KW-1185">Reference proteome</keyword>
<feature type="signal peptide" evidence="1">
    <location>
        <begin position="1"/>
        <end position="25"/>
    </location>
</feature>
<dbReference type="Pfam" id="PF19449">
    <property type="entry name" value="DUF5987"/>
    <property type="match status" value="1"/>
</dbReference>
<dbReference type="InterPro" id="IPR046029">
    <property type="entry name" value="DUF5987"/>
</dbReference>
<protein>
    <submittedName>
        <fullName evidence="2">DUF5987 family protein</fullName>
    </submittedName>
</protein>
<organism evidence="2 3">
    <name type="scientific">Kribbella deserti</name>
    <dbReference type="NCBI Taxonomy" id="1926257"/>
    <lineage>
        <taxon>Bacteria</taxon>
        <taxon>Bacillati</taxon>
        <taxon>Actinomycetota</taxon>
        <taxon>Actinomycetes</taxon>
        <taxon>Propionibacteriales</taxon>
        <taxon>Kribbellaceae</taxon>
        <taxon>Kribbella</taxon>
    </lineage>
</organism>
<dbReference type="Proteomes" id="UP001589890">
    <property type="component" value="Unassembled WGS sequence"/>
</dbReference>
<accession>A0ABV6QN13</accession>
<name>A0ABV6QN13_9ACTN</name>
<evidence type="ECO:0000313" key="2">
    <source>
        <dbReference type="EMBL" id="MFC0626024.1"/>
    </source>
</evidence>